<evidence type="ECO:0000313" key="1">
    <source>
        <dbReference type="EMBL" id="KAF9789740.1"/>
    </source>
</evidence>
<dbReference type="EMBL" id="WIUZ02000003">
    <property type="protein sequence ID" value="KAF9789740.1"/>
    <property type="molecule type" value="Genomic_DNA"/>
</dbReference>
<dbReference type="Proteomes" id="UP000736335">
    <property type="component" value="Unassembled WGS sequence"/>
</dbReference>
<gene>
    <name evidence="1" type="ORF">BJ322DRAFT_1018326</name>
</gene>
<name>A0A9P6HMT8_9AGAM</name>
<protein>
    <submittedName>
        <fullName evidence="1">Uncharacterized protein</fullName>
    </submittedName>
</protein>
<reference evidence="1" key="2">
    <citation type="submission" date="2020-11" db="EMBL/GenBank/DDBJ databases">
        <authorList>
            <consortium name="DOE Joint Genome Institute"/>
            <person name="Kuo A."/>
            <person name="Miyauchi S."/>
            <person name="Kiss E."/>
            <person name="Drula E."/>
            <person name="Kohler A."/>
            <person name="Sanchez-Garcia M."/>
            <person name="Andreopoulos B."/>
            <person name="Barry K.W."/>
            <person name="Bonito G."/>
            <person name="Buee M."/>
            <person name="Carver A."/>
            <person name="Chen C."/>
            <person name="Cichocki N."/>
            <person name="Clum A."/>
            <person name="Culley D."/>
            <person name="Crous P.W."/>
            <person name="Fauchery L."/>
            <person name="Girlanda M."/>
            <person name="Hayes R."/>
            <person name="Keri Z."/>
            <person name="Labutti K."/>
            <person name="Lipzen A."/>
            <person name="Lombard V."/>
            <person name="Magnuson J."/>
            <person name="Maillard F."/>
            <person name="Morin E."/>
            <person name="Murat C."/>
            <person name="Nolan M."/>
            <person name="Ohm R."/>
            <person name="Pangilinan J."/>
            <person name="Pereira M."/>
            <person name="Perotto S."/>
            <person name="Peter M."/>
            <person name="Riley R."/>
            <person name="Sitrit Y."/>
            <person name="Stielow B."/>
            <person name="Szollosi G."/>
            <person name="Zifcakova L."/>
            <person name="Stursova M."/>
            <person name="Spatafora J.W."/>
            <person name="Tedersoo L."/>
            <person name="Vaario L.-M."/>
            <person name="Yamada A."/>
            <person name="Yan M."/>
            <person name="Wang P."/>
            <person name="Xu J."/>
            <person name="Bruns T."/>
            <person name="Baldrian P."/>
            <person name="Vilgalys R."/>
            <person name="Henrissat B."/>
            <person name="Grigoriev I.V."/>
            <person name="Hibbett D."/>
            <person name="Nagy L.G."/>
            <person name="Martin F.M."/>
        </authorList>
    </citation>
    <scope>NUCLEOTIDE SEQUENCE</scope>
    <source>
        <strain evidence="1">UH-Tt-Lm1</strain>
    </source>
</reference>
<comment type="caution">
    <text evidence="1">The sequence shown here is derived from an EMBL/GenBank/DDBJ whole genome shotgun (WGS) entry which is preliminary data.</text>
</comment>
<dbReference type="AlphaFoldDB" id="A0A9P6HMT8"/>
<organism evidence="1 2">
    <name type="scientific">Thelephora terrestris</name>
    <dbReference type="NCBI Taxonomy" id="56493"/>
    <lineage>
        <taxon>Eukaryota</taxon>
        <taxon>Fungi</taxon>
        <taxon>Dikarya</taxon>
        <taxon>Basidiomycota</taxon>
        <taxon>Agaricomycotina</taxon>
        <taxon>Agaricomycetes</taxon>
        <taxon>Thelephorales</taxon>
        <taxon>Thelephoraceae</taxon>
        <taxon>Thelephora</taxon>
    </lineage>
</organism>
<accession>A0A9P6HMT8</accession>
<evidence type="ECO:0000313" key="2">
    <source>
        <dbReference type="Proteomes" id="UP000736335"/>
    </source>
</evidence>
<reference evidence="1" key="1">
    <citation type="journal article" date="2020" name="Nat. Commun.">
        <title>Large-scale genome sequencing of mycorrhizal fungi provides insights into the early evolution of symbiotic traits.</title>
        <authorList>
            <person name="Miyauchi S."/>
            <person name="Kiss E."/>
            <person name="Kuo A."/>
            <person name="Drula E."/>
            <person name="Kohler A."/>
            <person name="Sanchez-Garcia M."/>
            <person name="Morin E."/>
            <person name="Andreopoulos B."/>
            <person name="Barry K.W."/>
            <person name="Bonito G."/>
            <person name="Buee M."/>
            <person name="Carver A."/>
            <person name="Chen C."/>
            <person name="Cichocki N."/>
            <person name="Clum A."/>
            <person name="Culley D."/>
            <person name="Crous P.W."/>
            <person name="Fauchery L."/>
            <person name="Girlanda M."/>
            <person name="Hayes R.D."/>
            <person name="Keri Z."/>
            <person name="LaButti K."/>
            <person name="Lipzen A."/>
            <person name="Lombard V."/>
            <person name="Magnuson J."/>
            <person name="Maillard F."/>
            <person name="Murat C."/>
            <person name="Nolan M."/>
            <person name="Ohm R.A."/>
            <person name="Pangilinan J."/>
            <person name="Pereira M.F."/>
            <person name="Perotto S."/>
            <person name="Peter M."/>
            <person name="Pfister S."/>
            <person name="Riley R."/>
            <person name="Sitrit Y."/>
            <person name="Stielow J.B."/>
            <person name="Szollosi G."/>
            <person name="Zifcakova L."/>
            <person name="Stursova M."/>
            <person name="Spatafora J.W."/>
            <person name="Tedersoo L."/>
            <person name="Vaario L.M."/>
            <person name="Yamada A."/>
            <person name="Yan M."/>
            <person name="Wang P."/>
            <person name="Xu J."/>
            <person name="Bruns T."/>
            <person name="Baldrian P."/>
            <person name="Vilgalys R."/>
            <person name="Dunand C."/>
            <person name="Henrissat B."/>
            <person name="Grigoriev I.V."/>
            <person name="Hibbett D."/>
            <person name="Nagy L.G."/>
            <person name="Martin F.M."/>
        </authorList>
    </citation>
    <scope>NUCLEOTIDE SEQUENCE</scope>
    <source>
        <strain evidence="1">UH-Tt-Lm1</strain>
    </source>
</reference>
<proteinExistence type="predicted"/>
<keyword evidence="2" id="KW-1185">Reference proteome</keyword>
<sequence length="211" mass="24460">MHAAYWCCVSAWGPDERWLNPETRHESIFGIYEYDMGVGSVVEITLYDAPKFGILEIDAERFQDPHFEITDVIDPDANTVGISVREGGFWDCKKKYVSWEWPALAWLRKLVKDQLEFEKSEETISVQRTFIGYGLHIEGTDIHFEITHPEVLGDALNIGRILRIMRSVRDVDIRGRSPLFWDCRLNKRQRRITGTLKLSARISHDGYQSPS</sequence>